<accession>A0A1E4SCP3</accession>
<reference evidence="3" key="1">
    <citation type="submission" date="2016-05" db="EMBL/GenBank/DDBJ databases">
        <title>Comparative genomics of biotechnologically important yeasts.</title>
        <authorList>
            <consortium name="DOE Joint Genome Institute"/>
            <person name="Riley R."/>
            <person name="Haridas S."/>
            <person name="Wolfe K.H."/>
            <person name="Lopes M.R."/>
            <person name="Hittinger C.T."/>
            <person name="Goker M."/>
            <person name="Salamov A."/>
            <person name="Wisecaver J."/>
            <person name="Long T.M."/>
            <person name="Aerts A.L."/>
            <person name="Barry K."/>
            <person name="Choi C."/>
            <person name="Clum A."/>
            <person name="Coughlan A.Y."/>
            <person name="Deshpande S."/>
            <person name="Douglass A.P."/>
            <person name="Hanson S.J."/>
            <person name="Klenk H.-P."/>
            <person name="Labutti K."/>
            <person name="Lapidus A."/>
            <person name="Lindquist E."/>
            <person name="Lipzen A."/>
            <person name="Meier-Kolthoff J.P."/>
            <person name="Ohm R.A."/>
            <person name="Otillar R.P."/>
            <person name="Pangilinan J."/>
            <person name="Peng Y."/>
            <person name="Rokas A."/>
            <person name="Rosa C.A."/>
            <person name="Scheuner C."/>
            <person name="Sibirny A.A."/>
            <person name="Slot J.C."/>
            <person name="Stielow J.B."/>
            <person name="Sun H."/>
            <person name="Kurtzman C.P."/>
            <person name="Blackwell M."/>
            <person name="Grigoriev I.V."/>
            <person name="Jeffries T.W."/>
        </authorList>
    </citation>
    <scope>NUCLEOTIDE SEQUENCE [LARGE SCALE GENOMIC DNA]</scope>
    <source>
        <strain evidence="3">NRRL Y-17324</strain>
    </source>
</reference>
<sequence length="83" mass="9296">MAQDNKKLTQEEIDKHNFDPENLIVNLGGKQVPFSAINKPHHAVIQPQQNKPQVDAASFPDVEPAAKEREAQLEAQAEKKKND</sequence>
<gene>
    <name evidence="2" type="ORF">CANTADRAFT_55952</name>
</gene>
<dbReference type="GeneID" id="30984651"/>
<dbReference type="RefSeq" id="XP_020062387.1">
    <property type="nucleotide sequence ID" value="XM_020210515.1"/>
</dbReference>
<evidence type="ECO:0000313" key="3">
    <source>
        <dbReference type="Proteomes" id="UP000094285"/>
    </source>
</evidence>
<dbReference type="OrthoDB" id="4082192at2759"/>
<evidence type="ECO:0000256" key="1">
    <source>
        <dbReference type="SAM" id="MobiDB-lite"/>
    </source>
</evidence>
<dbReference type="Proteomes" id="UP000094285">
    <property type="component" value="Unassembled WGS sequence"/>
</dbReference>
<evidence type="ECO:0000313" key="2">
    <source>
        <dbReference type="EMBL" id="ODV77265.1"/>
    </source>
</evidence>
<dbReference type="EMBL" id="KV453915">
    <property type="protein sequence ID" value="ODV77265.1"/>
    <property type="molecule type" value="Genomic_DNA"/>
</dbReference>
<protein>
    <submittedName>
        <fullName evidence="2">Uncharacterized protein</fullName>
    </submittedName>
</protein>
<name>A0A1E4SCP3_9ASCO</name>
<organism evidence="2 3">
    <name type="scientific">Suhomyces tanzawaensis NRRL Y-17324</name>
    <dbReference type="NCBI Taxonomy" id="984487"/>
    <lineage>
        <taxon>Eukaryota</taxon>
        <taxon>Fungi</taxon>
        <taxon>Dikarya</taxon>
        <taxon>Ascomycota</taxon>
        <taxon>Saccharomycotina</taxon>
        <taxon>Pichiomycetes</taxon>
        <taxon>Debaryomycetaceae</taxon>
        <taxon>Suhomyces</taxon>
    </lineage>
</organism>
<feature type="compositionally biased region" description="Basic and acidic residues" evidence="1">
    <location>
        <begin position="64"/>
        <end position="83"/>
    </location>
</feature>
<keyword evidence="3" id="KW-1185">Reference proteome</keyword>
<dbReference type="AlphaFoldDB" id="A0A1E4SCP3"/>
<proteinExistence type="predicted"/>
<feature type="region of interest" description="Disordered" evidence="1">
    <location>
        <begin position="63"/>
        <end position="83"/>
    </location>
</feature>
<dbReference type="STRING" id="984487.A0A1E4SCP3"/>